<feature type="compositionally biased region" description="Low complexity" evidence="5">
    <location>
        <begin position="76"/>
        <end position="86"/>
    </location>
</feature>
<dbReference type="SUPFAM" id="SSF46689">
    <property type="entry name" value="Homeodomain-like"/>
    <property type="match status" value="1"/>
</dbReference>
<feature type="region of interest" description="Disordered" evidence="5">
    <location>
        <begin position="20"/>
        <end position="51"/>
    </location>
</feature>
<evidence type="ECO:0000256" key="3">
    <source>
        <dbReference type="ARBA" id="ARBA00023163"/>
    </source>
</evidence>
<dbReference type="InterPro" id="IPR006447">
    <property type="entry name" value="Myb_dom_plants"/>
</dbReference>
<accession>A0ABS8RV56</accession>
<reference evidence="6 7" key="1">
    <citation type="journal article" date="2021" name="BMC Genomics">
        <title>Datura genome reveals duplications of psychoactive alkaloid biosynthetic genes and high mutation rate following tissue culture.</title>
        <authorList>
            <person name="Rajewski A."/>
            <person name="Carter-House D."/>
            <person name="Stajich J."/>
            <person name="Litt A."/>
        </authorList>
    </citation>
    <scope>NUCLEOTIDE SEQUENCE [LARGE SCALE GENOMIC DNA]</scope>
    <source>
        <strain evidence="6">AR-01</strain>
    </source>
</reference>
<evidence type="ECO:0000256" key="5">
    <source>
        <dbReference type="SAM" id="MobiDB-lite"/>
    </source>
</evidence>
<evidence type="ECO:0008006" key="8">
    <source>
        <dbReference type="Google" id="ProtNLM"/>
    </source>
</evidence>
<evidence type="ECO:0000313" key="6">
    <source>
        <dbReference type="EMBL" id="MCD7450666.1"/>
    </source>
</evidence>
<keyword evidence="7" id="KW-1185">Reference proteome</keyword>
<organism evidence="6 7">
    <name type="scientific">Datura stramonium</name>
    <name type="common">Jimsonweed</name>
    <name type="synonym">Common thornapple</name>
    <dbReference type="NCBI Taxonomy" id="4076"/>
    <lineage>
        <taxon>Eukaryota</taxon>
        <taxon>Viridiplantae</taxon>
        <taxon>Streptophyta</taxon>
        <taxon>Embryophyta</taxon>
        <taxon>Tracheophyta</taxon>
        <taxon>Spermatophyta</taxon>
        <taxon>Magnoliopsida</taxon>
        <taxon>eudicotyledons</taxon>
        <taxon>Gunneridae</taxon>
        <taxon>Pentapetalae</taxon>
        <taxon>asterids</taxon>
        <taxon>lamiids</taxon>
        <taxon>Solanales</taxon>
        <taxon>Solanaceae</taxon>
        <taxon>Solanoideae</taxon>
        <taxon>Datureae</taxon>
        <taxon>Datura</taxon>
    </lineage>
</organism>
<feature type="compositionally biased region" description="Low complexity" evidence="5">
    <location>
        <begin position="41"/>
        <end position="50"/>
    </location>
</feature>
<evidence type="ECO:0000256" key="4">
    <source>
        <dbReference type="ARBA" id="ARBA00023242"/>
    </source>
</evidence>
<dbReference type="Gene3D" id="1.10.10.60">
    <property type="entry name" value="Homeodomain-like"/>
    <property type="match status" value="1"/>
</dbReference>
<dbReference type="EMBL" id="JACEIK010000140">
    <property type="protein sequence ID" value="MCD7450666.1"/>
    <property type="molecule type" value="Genomic_DNA"/>
</dbReference>
<keyword evidence="3" id="KW-0804">Transcription</keyword>
<dbReference type="NCBIfam" id="TIGR01557">
    <property type="entry name" value="myb_SHAQKYF"/>
    <property type="match status" value="1"/>
</dbReference>
<dbReference type="PANTHER" id="PTHR31496:SF3">
    <property type="entry name" value="TRANSCRIPTION REPRESSOR KAN1"/>
    <property type="match status" value="1"/>
</dbReference>
<gene>
    <name evidence="6" type="ORF">HAX54_007852</name>
</gene>
<comment type="subcellular location">
    <subcellularLocation>
        <location evidence="1">Nucleus</location>
    </subcellularLocation>
</comment>
<keyword evidence="2" id="KW-0805">Transcription regulation</keyword>
<keyword evidence="4" id="KW-0539">Nucleus</keyword>
<evidence type="ECO:0000313" key="7">
    <source>
        <dbReference type="Proteomes" id="UP000823775"/>
    </source>
</evidence>
<evidence type="ECO:0000256" key="2">
    <source>
        <dbReference type="ARBA" id="ARBA00023015"/>
    </source>
</evidence>
<dbReference type="Proteomes" id="UP000823775">
    <property type="component" value="Unassembled WGS sequence"/>
</dbReference>
<dbReference type="InterPro" id="IPR044847">
    <property type="entry name" value="KAN_fam"/>
</dbReference>
<name>A0ABS8RV56_DATST</name>
<comment type="caution">
    <text evidence="6">The sequence shown here is derived from an EMBL/GenBank/DDBJ whole genome shotgun (WGS) entry which is preliminary data.</text>
</comment>
<dbReference type="InterPro" id="IPR009057">
    <property type="entry name" value="Homeodomain-like_sf"/>
</dbReference>
<evidence type="ECO:0000256" key="1">
    <source>
        <dbReference type="ARBA" id="ARBA00004123"/>
    </source>
</evidence>
<protein>
    <recommendedName>
        <fullName evidence="8">Myb-like domain-containing protein</fullName>
    </recommendedName>
</protein>
<proteinExistence type="predicted"/>
<dbReference type="PANTHER" id="PTHR31496">
    <property type="entry name" value="TRANSCRIPTION FACTOR KAN2-RELATED"/>
    <property type="match status" value="1"/>
</dbReference>
<sequence>MSIDTTMEDSDSYVSDTDAIICGTSDHSGRGESMISGPNITSSSSSSTTSADDYRQQIISMSAGDGGVTDDIMIVSSSSSSSSSRLNNDDDNNNNQSVVEHREIRIFNVDFRALSEVSYVRPVDNLAVATEFQMSSSRPLAENRHVRHQSQMNHTNLLDLFPLSDVSSESLMRPINSISVYHHHHRSSSSYRFRWTSFLHARFVHAVELLGGHERATPNAILELLDIKDLKLLHVKSHLQMYRTVKNVEL</sequence>
<feature type="region of interest" description="Disordered" evidence="5">
    <location>
        <begin position="70"/>
        <end position="96"/>
    </location>
</feature>